<proteinExistence type="predicted"/>
<reference evidence="1 2" key="1">
    <citation type="submission" date="2016-09" db="EMBL/GenBank/DDBJ databases">
        <title>Lactic acid bacteria from MAP meat Genome sequencing and assembly.</title>
        <authorList>
            <person name="Behr J."/>
            <person name="Hilgarth M."/>
            <person name="Vogel R.F."/>
        </authorList>
    </citation>
    <scope>NUCLEOTIDE SEQUENCE [LARGE SCALE GENOMIC DNA]</scope>
    <source>
        <strain evidence="1 2">TMW21615</strain>
    </source>
</reference>
<sequence>MMVNEIDLEINLSDGVIPKLLKSNFETQDYDDELYRYLVTDIEESEDALSLVEKKYGKLVLDVFRYTMDTDDPRLDLLSNDYFRLSQEDKYLKFIENVFYLNEEKVYVDFVYFSDENKILQFIENKMSRLDRIDSYILLNQIDIMRKDQNDMYLIEDLNLLKLFIKCFLREILWCNLYFPKHPMIVSTGYDLGLPVIVKDKQDKENYIKMAEDSRLFLKDTGKIVAPKL</sequence>
<accession>A0A7L4WBG3</accession>
<protein>
    <submittedName>
        <fullName evidence="1">Uncharacterized protein</fullName>
    </submittedName>
</protein>
<dbReference type="AlphaFoldDB" id="A0A7L4WBG3"/>
<name>A0A7L4WBG3_9LACT</name>
<evidence type="ECO:0000313" key="1">
    <source>
        <dbReference type="EMBL" id="QDJ27224.1"/>
    </source>
</evidence>
<dbReference type="KEGG" id="lpaa:BHS01_00930"/>
<dbReference type="EMBL" id="CP017195">
    <property type="protein sequence ID" value="QDJ27224.1"/>
    <property type="molecule type" value="Genomic_DNA"/>
</dbReference>
<dbReference type="Proteomes" id="UP000516280">
    <property type="component" value="Chromosome"/>
</dbReference>
<gene>
    <name evidence="1" type="ORF">BHS01_00930</name>
</gene>
<organism evidence="1 2">
    <name type="scientific">Pseudolactococcus paracarnosus</name>
    <dbReference type="NCBI Taxonomy" id="2749962"/>
    <lineage>
        <taxon>Bacteria</taxon>
        <taxon>Bacillati</taxon>
        <taxon>Bacillota</taxon>
        <taxon>Bacilli</taxon>
        <taxon>Lactobacillales</taxon>
        <taxon>Streptococcaceae</taxon>
        <taxon>Pseudolactococcus</taxon>
    </lineage>
</organism>
<evidence type="ECO:0000313" key="2">
    <source>
        <dbReference type="Proteomes" id="UP000516280"/>
    </source>
</evidence>